<dbReference type="EMBL" id="CP014844">
    <property type="protein sequence ID" value="AMR77294.1"/>
    <property type="molecule type" value="Genomic_DNA"/>
</dbReference>
<dbReference type="AlphaFoldDB" id="A0A142JGT2"/>
<accession>A0A142JGT2</accession>
<keyword evidence="2" id="KW-1185">Reference proteome</keyword>
<evidence type="ECO:0008006" key="3">
    <source>
        <dbReference type="Google" id="ProtNLM"/>
    </source>
</evidence>
<organism evidence="1 2">
    <name type="scientific">Cupriavidus nantongensis</name>
    <dbReference type="NCBI Taxonomy" id="1796606"/>
    <lineage>
        <taxon>Bacteria</taxon>
        <taxon>Pseudomonadati</taxon>
        <taxon>Pseudomonadota</taxon>
        <taxon>Betaproteobacteria</taxon>
        <taxon>Burkholderiales</taxon>
        <taxon>Burkholderiaceae</taxon>
        <taxon>Cupriavidus</taxon>
    </lineage>
</organism>
<dbReference type="Proteomes" id="UP000075238">
    <property type="component" value="Chromosome 1"/>
</dbReference>
<evidence type="ECO:0000313" key="1">
    <source>
        <dbReference type="EMBL" id="AMR77294.1"/>
    </source>
</evidence>
<dbReference type="OrthoDB" id="7366507at2"/>
<dbReference type="STRING" id="1796606.A2G96_05860"/>
<dbReference type="RefSeq" id="WP_062797606.1">
    <property type="nucleotide sequence ID" value="NZ_CP014844.1"/>
</dbReference>
<gene>
    <name evidence="1" type="ORF">A2G96_05860</name>
</gene>
<dbReference type="InterPro" id="IPR019289">
    <property type="entry name" value="Phage_tail_E/E"/>
</dbReference>
<reference evidence="1 2" key="1">
    <citation type="submission" date="2016-03" db="EMBL/GenBank/DDBJ databases">
        <title>Complete genome sequence of a novel chlorpyrifos degrading bacterium, Cupriavidus nantongensis sp. X1.</title>
        <authorList>
            <person name="Fang L."/>
        </authorList>
    </citation>
    <scope>NUCLEOTIDE SEQUENCE [LARGE SCALE GENOMIC DNA]</scope>
    <source>
        <strain evidence="1 2">X1</strain>
    </source>
</reference>
<name>A0A142JGT2_9BURK</name>
<dbReference type="KEGG" id="cnan:A2G96_05860"/>
<protein>
    <recommendedName>
        <fullName evidence="3">Phage tail protein</fullName>
    </recommendedName>
</protein>
<dbReference type="Pfam" id="PF10109">
    <property type="entry name" value="Phage_TAC_7"/>
    <property type="match status" value="1"/>
</dbReference>
<sequence>MATPVTETIALDEPIKRGEQVIESLTVRKPLAGALRGVSLVALCNMDVVALQTVLPRITTPTLTAADVANMDPADLLEVGTAVAGFFARKAERPPVPDSATASKTPSPTSL</sequence>
<proteinExistence type="predicted"/>
<evidence type="ECO:0000313" key="2">
    <source>
        <dbReference type="Proteomes" id="UP000075238"/>
    </source>
</evidence>